<evidence type="ECO:0000256" key="4">
    <source>
        <dbReference type="ARBA" id="ARBA00023136"/>
    </source>
</evidence>
<feature type="compositionally biased region" description="Basic and acidic residues" evidence="6">
    <location>
        <begin position="491"/>
        <end position="506"/>
    </location>
</feature>
<dbReference type="CDD" id="cd11304">
    <property type="entry name" value="Cadherin_repeat"/>
    <property type="match status" value="1"/>
</dbReference>
<dbReference type="GO" id="GO:0005509">
    <property type="term" value="F:calcium ion binding"/>
    <property type="evidence" value="ECO:0007669"/>
    <property type="project" value="UniProtKB-UniRule"/>
</dbReference>
<dbReference type="InterPro" id="IPR002126">
    <property type="entry name" value="Cadherin-like_dom"/>
</dbReference>
<gene>
    <name evidence="9" type="ORF">SKAU_G00123190</name>
</gene>
<dbReference type="GO" id="GO:0005912">
    <property type="term" value="C:adherens junction"/>
    <property type="evidence" value="ECO:0007669"/>
    <property type="project" value="TreeGrafter"/>
</dbReference>
<feature type="region of interest" description="Disordered" evidence="6">
    <location>
        <begin position="491"/>
        <end position="536"/>
    </location>
</feature>
<protein>
    <recommendedName>
        <fullName evidence="8">Cadherin domain-containing protein</fullName>
    </recommendedName>
</protein>
<feature type="compositionally biased region" description="Basic and acidic residues" evidence="6">
    <location>
        <begin position="251"/>
        <end position="261"/>
    </location>
</feature>
<dbReference type="GO" id="GO:0016342">
    <property type="term" value="C:catenin complex"/>
    <property type="evidence" value="ECO:0007669"/>
    <property type="project" value="TreeGrafter"/>
</dbReference>
<dbReference type="GO" id="GO:0045296">
    <property type="term" value="F:cadherin binding"/>
    <property type="evidence" value="ECO:0007669"/>
    <property type="project" value="TreeGrafter"/>
</dbReference>
<dbReference type="GO" id="GO:0016339">
    <property type="term" value="P:calcium-dependent cell-cell adhesion via plasma membrane cell adhesion molecules"/>
    <property type="evidence" value="ECO:0007669"/>
    <property type="project" value="TreeGrafter"/>
</dbReference>
<keyword evidence="2" id="KW-0677">Repeat</keyword>
<evidence type="ECO:0000256" key="5">
    <source>
        <dbReference type="PROSITE-ProRule" id="PRU00043"/>
    </source>
</evidence>
<name>A0A9Q1FPT0_SYNKA</name>
<dbReference type="InterPro" id="IPR039808">
    <property type="entry name" value="Cadherin"/>
</dbReference>
<accession>A0A9Q1FPT0</accession>
<feature type="region of interest" description="Disordered" evidence="6">
    <location>
        <begin position="116"/>
        <end position="143"/>
    </location>
</feature>
<dbReference type="GO" id="GO:0000902">
    <property type="term" value="P:cell morphogenesis"/>
    <property type="evidence" value="ECO:0007669"/>
    <property type="project" value="TreeGrafter"/>
</dbReference>
<keyword evidence="7" id="KW-0732">Signal</keyword>
<evidence type="ECO:0000256" key="6">
    <source>
        <dbReference type="SAM" id="MobiDB-lite"/>
    </source>
</evidence>
<feature type="compositionally biased region" description="Polar residues" evidence="6">
    <location>
        <begin position="192"/>
        <end position="201"/>
    </location>
</feature>
<dbReference type="GO" id="GO:0034332">
    <property type="term" value="P:adherens junction organization"/>
    <property type="evidence" value="ECO:0007669"/>
    <property type="project" value="TreeGrafter"/>
</dbReference>
<comment type="caution">
    <text evidence="9">The sequence shown here is derived from an EMBL/GenBank/DDBJ whole genome shotgun (WGS) entry which is preliminary data.</text>
</comment>
<dbReference type="Gene3D" id="2.60.40.60">
    <property type="entry name" value="Cadherins"/>
    <property type="match status" value="1"/>
</dbReference>
<dbReference type="SUPFAM" id="SSF49313">
    <property type="entry name" value="Cadherin-like"/>
    <property type="match status" value="1"/>
</dbReference>
<dbReference type="PROSITE" id="PS50268">
    <property type="entry name" value="CADHERIN_2"/>
    <property type="match status" value="1"/>
</dbReference>
<dbReference type="EMBL" id="JAINUF010000004">
    <property type="protein sequence ID" value="KAJ8363488.1"/>
    <property type="molecule type" value="Genomic_DNA"/>
</dbReference>
<evidence type="ECO:0000256" key="7">
    <source>
        <dbReference type="SAM" id="SignalP"/>
    </source>
</evidence>
<dbReference type="AlphaFoldDB" id="A0A9Q1FPT0"/>
<dbReference type="PANTHER" id="PTHR24027:SF272">
    <property type="entry name" value="CADHERIN-24"/>
    <property type="match status" value="1"/>
</dbReference>
<reference evidence="9" key="1">
    <citation type="journal article" date="2023" name="Science">
        <title>Genome structures resolve the early diversification of teleost fishes.</title>
        <authorList>
            <person name="Parey E."/>
            <person name="Louis A."/>
            <person name="Montfort J."/>
            <person name="Bouchez O."/>
            <person name="Roques C."/>
            <person name="Iampietro C."/>
            <person name="Lluch J."/>
            <person name="Castinel A."/>
            <person name="Donnadieu C."/>
            <person name="Desvignes T."/>
            <person name="Floi Bucao C."/>
            <person name="Jouanno E."/>
            <person name="Wen M."/>
            <person name="Mejri S."/>
            <person name="Dirks R."/>
            <person name="Jansen H."/>
            <person name="Henkel C."/>
            <person name="Chen W.J."/>
            <person name="Zahm M."/>
            <person name="Cabau C."/>
            <person name="Klopp C."/>
            <person name="Thompson A.W."/>
            <person name="Robinson-Rechavi M."/>
            <person name="Braasch I."/>
            <person name="Lecointre G."/>
            <person name="Bobe J."/>
            <person name="Postlethwait J.H."/>
            <person name="Berthelot C."/>
            <person name="Roest Crollius H."/>
            <person name="Guiguen Y."/>
        </authorList>
    </citation>
    <scope>NUCLEOTIDE SEQUENCE</scope>
    <source>
        <strain evidence="9">WJC10195</strain>
    </source>
</reference>
<evidence type="ECO:0000313" key="9">
    <source>
        <dbReference type="EMBL" id="KAJ8363488.1"/>
    </source>
</evidence>
<evidence type="ECO:0000256" key="3">
    <source>
        <dbReference type="ARBA" id="ARBA00022837"/>
    </source>
</evidence>
<evidence type="ECO:0000256" key="2">
    <source>
        <dbReference type="ARBA" id="ARBA00022737"/>
    </source>
</evidence>
<feature type="chain" id="PRO_5040341884" description="Cadherin domain-containing protein" evidence="7">
    <location>
        <begin position="21"/>
        <end position="562"/>
    </location>
</feature>
<keyword evidence="3 5" id="KW-0106">Calcium</keyword>
<comment type="subcellular location">
    <subcellularLocation>
        <location evidence="1">Membrane</location>
    </subcellularLocation>
</comment>
<feature type="region of interest" description="Disordered" evidence="6">
    <location>
        <begin position="180"/>
        <end position="275"/>
    </location>
</feature>
<proteinExistence type="predicted"/>
<keyword evidence="4" id="KW-0472">Membrane</keyword>
<organism evidence="9 10">
    <name type="scientific">Synaphobranchus kaupii</name>
    <name type="common">Kaup's arrowtooth eel</name>
    <dbReference type="NCBI Taxonomy" id="118154"/>
    <lineage>
        <taxon>Eukaryota</taxon>
        <taxon>Metazoa</taxon>
        <taxon>Chordata</taxon>
        <taxon>Craniata</taxon>
        <taxon>Vertebrata</taxon>
        <taxon>Euteleostomi</taxon>
        <taxon>Actinopterygii</taxon>
        <taxon>Neopterygii</taxon>
        <taxon>Teleostei</taxon>
        <taxon>Anguilliformes</taxon>
        <taxon>Synaphobranchidae</taxon>
        <taxon>Synaphobranchus</taxon>
    </lineage>
</organism>
<feature type="region of interest" description="Disordered" evidence="6">
    <location>
        <begin position="330"/>
        <end position="365"/>
    </location>
</feature>
<dbReference type="InterPro" id="IPR015919">
    <property type="entry name" value="Cadherin-like_sf"/>
</dbReference>
<feature type="domain" description="Cadherin" evidence="8">
    <location>
        <begin position="455"/>
        <end position="500"/>
    </location>
</feature>
<keyword evidence="10" id="KW-1185">Reference proteome</keyword>
<dbReference type="GO" id="GO:0007043">
    <property type="term" value="P:cell-cell junction assembly"/>
    <property type="evidence" value="ECO:0007669"/>
    <property type="project" value="TreeGrafter"/>
</dbReference>
<dbReference type="GO" id="GO:0016477">
    <property type="term" value="P:cell migration"/>
    <property type="evidence" value="ECO:0007669"/>
    <property type="project" value="TreeGrafter"/>
</dbReference>
<dbReference type="Proteomes" id="UP001152622">
    <property type="component" value="Chromosome 4"/>
</dbReference>
<dbReference type="GO" id="GO:0044331">
    <property type="term" value="P:cell-cell adhesion mediated by cadherin"/>
    <property type="evidence" value="ECO:0007669"/>
    <property type="project" value="TreeGrafter"/>
</dbReference>
<evidence type="ECO:0000313" key="10">
    <source>
        <dbReference type="Proteomes" id="UP001152622"/>
    </source>
</evidence>
<feature type="signal peptide" evidence="7">
    <location>
        <begin position="1"/>
        <end position="20"/>
    </location>
</feature>
<sequence>MASKTLILLVVLCLWEELWGGASVAKVVGRRGVHAHAPMTAEMKPVEQRDSSAKINVAPPGADALLVIHSEMAAITAVAPLPNLKTSDAENAKFAPKEQKPVSNLDLAIHTVAERSGADPDRIRAQNASNSVEPSPKREKKSKALLLRRPELSYHGNRTRFRPLVRSRVTPDLTVLTTVAQRRGRASDLTRKSNLTENHSLSKPGPKESPAQLQKHGHVGPSLLRTGRSKKQDPVSTEPGLDGAVTPGLSHSRDQTVRSDSRTATNPDSDPDWSVHTHRSLVVGVTLDSGGGGLGSEVPEGDRHYSTHTTLTMQSDRDWNAVSNALQTDLPLPPTVTLEPQGDGNQSSVRTEEPRSGVTLNSVDGRVHSDGGHVLKLRPHLDLDLGVITEMGERGVTVDSWLGSRGLVFEEAEEGRSQREAETRSRSRRSWIWNQFFVIEEYSGPEPVLIGRLHTDMDRGDGRTKYILRGEGAGSVFVIDEKTGNIHVTKPLDREEKDEYRADRHGNGPPDGASPGALLPVHHPRAGHQRQPAHLPGRALQRHRVRDGQHRYCSVAVLFWAN</sequence>
<evidence type="ECO:0000259" key="8">
    <source>
        <dbReference type="PROSITE" id="PS50268"/>
    </source>
</evidence>
<dbReference type="Pfam" id="PF00028">
    <property type="entry name" value="Cadherin"/>
    <property type="match status" value="1"/>
</dbReference>
<dbReference type="GO" id="GO:0008013">
    <property type="term" value="F:beta-catenin binding"/>
    <property type="evidence" value="ECO:0007669"/>
    <property type="project" value="TreeGrafter"/>
</dbReference>
<dbReference type="GO" id="GO:0007156">
    <property type="term" value="P:homophilic cell adhesion via plasma membrane adhesion molecules"/>
    <property type="evidence" value="ECO:0007669"/>
    <property type="project" value="InterPro"/>
</dbReference>
<dbReference type="FunFam" id="2.60.40.60:FF:000009">
    <property type="entry name" value="Cadherin 24"/>
    <property type="match status" value="1"/>
</dbReference>
<dbReference type="PANTHER" id="PTHR24027">
    <property type="entry name" value="CADHERIN-23"/>
    <property type="match status" value="1"/>
</dbReference>
<evidence type="ECO:0000256" key="1">
    <source>
        <dbReference type="ARBA" id="ARBA00004370"/>
    </source>
</evidence>